<accession>A0ABU7JJB1</accession>
<dbReference type="RefSeq" id="WP_330089094.1">
    <property type="nucleotide sequence ID" value="NZ_JAUGZK010000016.1"/>
</dbReference>
<dbReference type="Proteomes" id="UP001339167">
    <property type="component" value="Unassembled WGS sequence"/>
</dbReference>
<gene>
    <name evidence="2" type="ORF">QWF21_16210</name>
</gene>
<sequence length="168" mass="19149">MRISGVLLMLFASVAAAYNDDLPILENVVDIKLEVTCQRPYIAIVHFYNRSAEPIRLSRAYVDSAGYWNDYDVTISLGKDIAKRKMTNSLHYRSRVLEDISVVLPAGGVLKSIMNLEQRYVIPESGFKTVRYSALWYGVILADGSMRHVRVESDAFIFDDHCIREQLQ</sequence>
<evidence type="ECO:0000313" key="2">
    <source>
        <dbReference type="EMBL" id="MEE2025783.1"/>
    </source>
</evidence>
<reference evidence="2 3" key="1">
    <citation type="submission" date="2023-06" db="EMBL/GenBank/DDBJ databases">
        <title>Alkalimonas sp., MEB004 an alkaliphilic bacterium isolated from Lonar Lake, India.</title>
        <authorList>
            <person name="Joshi A."/>
            <person name="Thite S."/>
        </authorList>
    </citation>
    <scope>NUCLEOTIDE SEQUENCE [LARGE SCALE GENOMIC DNA]</scope>
    <source>
        <strain evidence="2 3">MEB004</strain>
    </source>
</reference>
<comment type="caution">
    <text evidence="2">The sequence shown here is derived from an EMBL/GenBank/DDBJ whole genome shotgun (WGS) entry which is preliminary data.</text>
</comment>
<keyword evidence="1" id="KW-0732">Signal</keyword>
<organism evidence="2 3">
    <name type="scientific">Alkalimonas mucilaginosa</name>
    <dbReference type="NCBI Taxonomy" id="3057676"/>
    <lineage>
        <taxon>Bacteria</taxon>
        <taxon>Pseudomonadati</taxon>
        <taxon>Pseudomonadota</taxon>
        <taxon>Gammaproteobacteria</taxon>
        <taxon>Alkalimonas</taxon>
    </lineage>
</organism>
<protein>
    <submittedName>
        <fullName evidence="2">Uncharacterized protein</fullName>
    </submittedName>
</protein>
<name>A0ABU7JJB1_9GAMM</name>
<evidence type="ECO:0000313" key="3">
    <source>
        <dbReference type="Proteomes" id="UP001339167"/>
    </source>
</evidence>
<proteinExistence type="predicted"/>
<evidence type="ECO:0000256" key="1">
    <source>
        <dbReference type="SAM" id="SignalP"/>
    </source>
</evidence>
<dbReference type="EMBL" id="JAUGZK010000016">
    <property type="protein sequence ID" value="MEE2025783.1"/>
    <property type="molecule type" value="Genomic_DNA"/>
</dbReference>
<feature type="chain" id="PRO_5047535124" evidence="1">
    <location>
        <begin position="18"/>
        <end position="168"/>
    </location>
</feature>
<feature type="signal peptide" evidence="1">
    <location>
        <begin position="1"/>
        <end position="17"/>
    </location>
</feature>
<keyword evidence="3" id="KW-1185">Reference proteome</keyword>